<comment type="caution">
    <text evidence="8">The sequence shown here is derived from an EMBL/GenBank/DDBJ whole genome shotgun (WGS) entry which is preliminary data.</text>
</comment>
<protein>
    <recommendedName>
        <fullName evidence="7">Phosphatidylglycerol--prolipoprotein diacylglyceryl transferase</fullName>
        <ecNumber evidence="7">2.5.1.145</ecNumber>
    </recommendedName>
</protein>
<dbReference type="Pfam" id="PF01790">
    <property type="entry name" value="LGT"/>
    <property type="match status" value="1"/>
</dbReference>
<organism evidence="8 9">
    <name type="scientific">Thermostichus vulcanus str. 'Rupite'</name>
    <dbReference type="NCBI Taxonomy" id="2813851"/>
    <lineage>
        <taxon>Bacteria</taxon>
        <taxon>Bacillati</taxon>
        <taxon>Cyanobacteriota</taxon>
        <taxon>Cyanophyceae</taxon>
        <taxon>Thermostichales</taxon>
        <taxon>Thermostichaceae</taxon>
        <taxon>Thermostichus</taxon>
    </lineage>
</organism>
<evidence type="ECO:0000256" key="7">
    <source>
        <dbReference type="HAMAP-Rule" id="MF_01147"/>
    </source>
</evidence>
<keyword evidence="9" id="KW-1185">Reference proteome</keyword>
<feature type="transmembrane region" description="Helical" evidence="7">
    <location>
        <begin position="232"/>
        <end position="252"/>
    </location>
</feature>
<keyword evidence="5 7" id="KW-1133">Transmembrane helix</keyword>
<proteinExistence type="inferred from homology"/>
<feature type="transmembrane region" description="Helical" evidence="7">
    <location>
        <begin position="20"/>
        <end position="39"/>
    </location>
</feature>
<keyword evidence="3 7" id="KW-0808">Transferase</keyword>
<evidence type="ECO:0000313" key="8">
    <source>
        <dbReference type="EMBL" id="MCJ2544044.1"/>
    </source>
</evidence>
<dbReference type="EC" id="2.5.1.145" evidence="7"/>
<comment type="function">
    <text evidence="7">Catalyzes the transfer of the diacylglyceryl group from phosphatidylglycerol to the sulfhydryl group of the N-terminal cysteine of a prolipoprotein, the first step in the formation of mature lipoproteins.</text>
</comment>
<feature type="transmembrane region" description="Helical" evidence="7">
    <location>
        <begin position="200"/>
        <end position="217"/>
    </location>
</feature>
<comment type="pathway">
    <text evidence="7">Protein modification; lipoprotein biosynthesis (diacylglyceryl transfer).</text>
</comment>
<keyword evidence="8" id="KW-0328">Glycosyltransferase</keyword>
<reference evidence="8" key="1">
    <citation type="submission" date="2021-02" db="EMBL/GenBank/DDBJ databases">
        <title>The CRISPR/cas machinery reduction and long-range gene transfer in the hot spring cyanobacterium Synechococcus.</title>
        <authorList>
            <person name="Dvorak P."/>
            <person name="Jahodarova E."/>
            <person name="Hasler P."/>
            <person name="Poulickova A."/>
        </authorList>
    </citation>
    <scope>NUCLEOTIDE SEQUENCE</scope>
    <source>
        <strain evidence="8">Rupite</strain>
    </source>
</reference>
<dbReference type="InterPro" id="IPR001640">
    <property type="entry name" value="Lgt"/>
</dbReference>
<dbReference type="Proteomes" id="UP000830835">
    <property type="component" value="Unassembled WGS sequence"/>
</dbReference>
<keyword evidence="4 7" id="KW-0812">Transmembrane</keyword>
<accession>A0ABT0CE27</accession>
<dbReference type="HAMAP" id="MF_01147">
    <property type="entry name" value="Lgt"/>
    <property type="match status" value="1"/>
</dbReference>
<gene>
    <name evidence="7" type="primary">lgt</name>
    <name evidence="8" type="ORF">JX360_14215</name>
</gene>
<dbReference type="PANTHER" id="PTHR30589:SF0">
    <property type="entry name" value="PHOSPHATIDYLGLYCEROL--PROLIPOPROTEIN DIACYLGLYCERYL TRANSFERASE"/>
    <property type="match status" value="1"/>
</dbReference>
<sequence length="284" mass="31723">MTLVLQSPGPILFSWGSFSLSWYGLLISLAVLLGLILARHLAQRRGISPQYIPDLLLWLVVGSLPMARLYYVVFEWERYRDGPWWQVLAIWQGGIAIHGALMGGGVALYLFVRRNQLEFWSFADCIVPSVILGQALGRWGNFFNNEAYGKALSPDSALWVQLQLPDGSRVHPTFLYESLWNFGLFGILWGLSYRRNLPPGSLLGLYLVGYSLGRFWIEGLRTDSLMLGPLRVAQVVSLLLIGVGGLLLVGSLRRTPRQTLSLAADQTGRLTTHNRIDNESGHAE</sequence>
<evidence type="ECO:0000313" key="9">
    <source>
        <dbReference type="Proteomes" id="UP000830835"/>
    </source>
</evidence>
<evidence type="ECO:0000256" key="3">
    <source>
        <dbReference type="ARBA" id="ARBA00022679"/>
    </source>
</evidence>
<comment type="similarity">
    <text evidence="1 7">Belongs to the Lgt family.</text>
</comment>
<feature type="transmembrane region" description="Helical" evidence="7">
    <location>
        <begin position="174"/>
        <end position="193"/>
    </location>
</feature>
<comment type="subcellular location">
    <subcellularLocation>
        <location evidence="7">Cell membrane</location>
        <topology evidence="7">Multi-pass membrane protein</topology>
    </subcellularLocation>
</comment>
<name>A0ABT0CE27_THEVL</name>
<evidence type="ECO:0000256" key="6">
    <source>
        <dbReference type="ARBA" id="ARBA00023136"/>
    </source>
</evidence>
<feature type="transmembrane region" description="Helical" evidence="7">
    <location>
        <begin position="90"/>
        <end position="112"/>
    </location>
</feature>
<dbReference type="PROSITE" id="PS01311">
    <property type="entry name" value="LGT"/>
    <property type="match status" value="1"/>
</dbReference>
<feature type="transmembrane region" description="Helical" evidence="7">
    <location>
        <begin position="51"/>
        <end position="70"/>
    </location>
</feature>
<keyword evidence="2 7" id="KW-1003">Cell membrane</keyword>
<evidence type="ECO:0000256" key="5">
    <source>
        <dbReference type="ARBA" id="ARBA00022989"/>
    </source>
</evidence>
<dbReference type="NCBIfam" id="TIGR00544">
    <property type="entry name" value="lgt"/>
    <property type="match status" value="1"/>
</dbReference>
<dbReference type="EMBL" id="JAFIRA010000045">
    <property type="protein sequence ID" value="MCJ2544044.1"/>
    <property type="molecule type" value="Genomic_DNA"/>
</dbReference>
<keyword evidence="6 7" id="KW-0472">Membrane</keyword>
<dbReference type="GO" id="GO:0016757">
    <property type="term" value="F:glycosyltransferase activity"/>
    <property type="evidence" value="ECO:0007669"/>
    <property type="project" value="UniProtKB-KW"/>
</dbReference>
<evidence type="ECO:0000256" key="2">
    <source>
        <dbReference type="ARBA" id="ARBA00022475"/>
    </source>
</evidence>
<evidence type="ECO:0000256" key="1">
    <source>
        <dbReference type="ARBA" id="ARBA00007150"/>
    </source>
</evidence>
<feature type="binding site" evidence="7">
    <location>
        <position position="138"/>
    </location>
    <ligand>
        <name>a 1,2-diacyl-sn-glycero-3-phospho-(1'-sn-glycerol)</name>
        <dbReference type="ChEBI" id="CHEBI:64716"/>
    </ligand>
</feature>
<comment type="catalytic activity">
    <reaction evidence="7">
        <text>L-cysteinyl-[prolipoprotein] + a 1,2-diacyl-sn-glycero-3-phospho-(1'-sn-glycerol) = an S-1,2-diacyl-sn-glyceryl-L-cysteinyl-[prolipoprotein] + sn-glycerol 1-phosphate + H(+)</text>
        <dbReference type="Rhea" id="RHEA:56712"/>
        <dbReference type="Rhea" id="RHEA-COMP:14679"/>
        <dbReference type="Rhea" id="RHEA-COMP:14680"/>
        <dbReference type="ChEBI" id="CHEBI:15378"/>
        <dbReference type="ChEBI" id="CHEBI:29950"/>
        <dbReference type="ChEBI" id="CHEBI:57685"/>
        <dbReference type="ChEBI" id="CHEBI:64716"/>
        <dbReference type="ChEBI" id="CHEBI:140658"/>
        <dbReference type="EC" id="2.5.1.145"/>
    </reaction>
</comment>
<evidence type="ECO:0000256" key="4">
    <source>
        <dbReference type="ARBA" id="ARBA00022692"/>
    </source>
</evidence>
<dbReference type="PANTHER" id="PTHR30589">
    <property type="entry name" value="PROLIPOPROTEIN DIACYLGLYCERYL TRANSFERASE"/>
    <property type="match status" value="1"/>
</dbReference>
<feature type="transmembrane region" description="Helical" evidence="7">
    <location>
        <begin position="119"/>
        <end position="137"/>
    </location>
</feature>